<feature type="domain" description="Adaptive response protein AidB N-terminal" evidence="9">
    <location>
        <begin position="20"/>
        <end position="177"/>
    </location>
</feature>
<evidence type="ECO:0000256" key="6">
    <source>
        <dbReference type="SAM" id="MobiDB-lite"/>
    </source>
</evidence>
<keyword evidence="3 5" id="KW-0285">Flavoprotein</keyword>
<dbReference type="InterPro" id="IPR052904">
    <property type="entry name" value="Acyl-CoA_dehydrogenase-like"/>
</dbReference>
<dbReference type="PANTHER" id="PTHR42707">
    <property type="entry name" value="ACYL-COA DEHYDROGENASE"/>
    <property type="match status" value="1"/>
</dbReference>
<dbReference type="Pfam" id="PF18158">
    <property type="entry name" value="AidB_N"/>
    <property type="match status" value="1"/>
</dbReference>
<accession>A0ABP8EHC6</accession>
<dbReference type="RefSeq" id="WP_236865458.1">
    <property type="nucleotide sequence ID" value="NZ_BAABAZ010000004.1"/>
</dbReference>
<dbReference type="EMBL" id="BAABAZ010000004">
    <property type="protein sequence ID" value="GAA4283345.1"/>
    <property type="molecule type" value="Genomic_DNA"/>
</dbReference>
<gene>
    <name evidence="10" type="ORF">GCM10022261_08760</name>
</gene>
<dbReference type="Proteomes" id="UP001501586">
    <property type="component" value="Unassembled WGS sequence"/>
</dbReference>
<evidence type="ECO:0000256" key="4">
    <source>
        <dbReference type="ARBA" id="ARBA00022827"/>
    </source>
</evidence>
<dbReference type="Gene3D" id="6.10.250.600">
    <property type="match status" value="1"/>
</dbReference>
<evidence type="ECO:0000259" key="8">
    <source>
        <dbReference type="Pfam" id="PF02770"/>
    </source>
</evidence>
<dbReference type="Pfam" id="PF00441">
    <property type="entry name" value="Acyl-CoA_dh_1"/>
    <property type="match status" value="1"/>
</dbReference>
<dbReference type="InterPro" id="IPR036250">
    <property type="entry name" value="AcylCo_DH-like_C"/>
</dbReference>
<feature type="domain" description="Acyl-CoA dehydrogenase/oxidase C-terminal" evidence="7">
    <location>
        <begin position="296"/>
        <end position="451"/>
    </location>
</feature>
<evidence type="ECO:0000256" key="1">
    <source>
        <dbReference type="ARBA" id="ARBA00001974"/>
    </source>
</evidence>
<reference evidence="11" key="1">
    <citation type="journal article" date="2019" name="Int. J. Syst. Evol. Microbiol.">
        <title>The Global Catalogue of Microorganisms (GCM) 10K type strain sequencing project: providing services to taxonomists for standard genome sequencing and annotation.</title>
        <authorList>
            <consortium name="The Broad Institute Genomics Platform"/>
            <consortium name="The Broad Institute Genome Sequencing Center for Infectious Disease"/>
            <person name="Wu L."/>
            <person name="Ma J."/>
        </authorList>
    </citation>
    <scope>NUCLEOTIDE SEQUENCE [LARGE SCALE GENOMIC DNA]</scope>
    <source>
        <strain evidence="11">JCM 17458</strain>
    </source>
</reference>
<dbReference type="InterPro" id="IPR009100">
    <property type="entry name" value="AcylCoA_DH/oxidase_NM_dom_sf"/>
</dbReference>
<evidence type="ECO:0000313" key="10">
    <source>
        <dbReference type="EMBL" id="GAA4283345.1"/>
    </source>
</evidence>
<feature type="region of interest" description="Disordered" evidence="6">
    <location>
        <begin position="1"/>
        <end position="22"/>
    </location>
</feature>
<dbReference type="PANTHER" id="PTHR42707:SF2">
    <property type="entry name" value="ACD11 DEHYDROGENASE"/>
    <property type="match status" value="1"/>
</dbReference>
<dbReference type="Pfam" id="PF02770">
    <property type="entry name" value="Acyl-CoA_dh_M"/>
    <property type="match status" value="1"/>
</dbReference>
<dbReference type="Gene3D" id="1.20.140.10">
    <property type="entry name" value="Butyryl-CoA Dehydrogenase, subunit A, domain 3"/>
    <property type="match status" value="1"/>
</dbReference>
<organism evidence="10 11">
    <name type="scientific">Brevibacterium daeguense</name>
    <dbReference type="NCBI Taxonomy" id="909936"/>
    <lineage>
        <taxon>Bacteria</taxon>
        <taxon>Bacillati</taxon>
        <taxon>Actinomycetota</taxon>
        <taxon>Actinomycetes</taxon>
        <taxon>Micrococcales</taxon>
        <taxon>Brevibacteriaceae</taxon>
        <taxon>Brevibacterium</taxon>
    </lineage>
</organism>
<evidence type="ECO:0000259" key="7">
    <source>
        <dbReference type="Pfam" id="PF00441"/>
    </source>
</evidence>
<evidence type="ECO:0000313" key="11">
    <source>
        <dbReference type="Proteomes" id="UP001501586"/>
    </source>
</evidence>
<keyword evidence="4 5" id="KW-0274">FAD</keyword>
<dbReference type="Gene3D" id="2.40.110.20">
    <property type="match status" value="1"/>
</dbReference>
<keyword evidence="11" id="KW-1185">Reference proteome</keyword>
<evidence type="ECO:0000259" key="9">
    <source>
        <dbReference type="Pfam" id="PF18158"/>
    </source>
</evidence>
<name>A0ABP8EHC6_9MICO</name>
<evidence type="ECO:0000256" key="2">
    <source>
        <dbReference type="ARBA" id="ARBA00009347"/>
    </source>
</evidence>
<dbReference type="InterPro" id="IPR009075">
    <property type="entry name" value="AcylCo_DH/oxidase_C"/>
</dbReference>
<proteinExistence type="inferred from homology"/>
<feature type="domain" description="Acyl-CoA oxidase/dehydrogenase middle" evidence="8">
    <location>
        <begin position="186"/>
        <end position="285"/>
    </location>
</feature>
<evidence type="ECO:0000256" key="3">
    <source>
        <dbReference type="ARBA" id="ARBA00022630"/>
    </source>
</evidence>
<keyword evidence="5" id="KW-0560">Oxidoreductase</keyword>
<dbReference type="InterPro" id="IPR041504">
    <property type="entry name" value="AidB_N"/>
</dbReference>
<dbReference type="SUPFAM" id="SSF56645">
    <property type="entry name" value="Acyl-CoA dehydrogenase NM domain-like"/>
    <property type="match status" value="1"/>
</dbReference>
<feature type="compositionally biased region" description="Low complexity" evidence="6">
    <location>
        <begin position="7"/>
        <end position="18"/>
    </location>
</feature>
<protein>
    <submittedName>
        <fullName evidence="10">Acyl-CoA dehydrogenase family protein</fullName>
    </submittedName>
</protein>
<comment type="similarity">
    <text evidence="2 5">Belongs to the acyl-CoA dehydrogenase family.</text>
</comment>
<evidence type="ECO:0000256" key="5">
    <source>
        <dbReference type="RuleBase" id="RU362125"/>
    </source>
</evidence>
<dbReference type="SUPFAM" id="SSF47203">
    <property type="entry name" value="Acyl-CoA dehydrogenase C-terminal domain-like"/>
    <property type="match status" value="1"/>
</dbReference>
<sequence length="590" mass="64434">MSVQTEAPAVPASTSPVPDSWGINRFTDDRSMEQLLPLYLSEELRAHLVPQFEELGARLGGELDELAHTADQNPPVLEHRTRRGEDLQRIDKHPAYQRLEEVAFGELGMAAMSHRGGVLGWPEPLPPVVKYLTFYLFAQAEFGLECPVSMTDALTRTLRKFGDAELVEKFIGGLTSQDLGELTQGAMFMTEQDAGSDVGRTVTTATDNGDGTWSLTGEKWFCSNADAGLALVLARPENAAPGIKGIGLFLMPRVLDDGIPNRYRIVRLKDKLGTRSMASGEISLQGATAYLVGDVGQGFKQMADMINSSRLSNAVRSAGMMRRAFGEARHVALNREAFGRRLIDLPLQRRQLIKMLVPSEQATSIFLHTADVFAKADAGDTEAASVLRILTPLVKLRACREARKVAGDAMEARGGVGYIEEFGDARILRDTHLGSIWEGTTNIIALDVVRAAHRAEALKPLIGHLQLLLSETRGLDSVRVTLEEQLSRVMHAVERLAGGAHEAQVRQIATALYNITSAVVMFSEGARIAERTGDHTRQVLAAMVLRHRILPQDPLAPIEESAELLDALIRQEPVSAEAAERYAAELQGSL</sequence>
<comment type="cofactor">
    <cofactor evidence="1 5">
        <name>FAD</name>
        <dbReference type="ChEBI" id="CHEBI:57692"/>
    </cofactor>
</comment>
<dbReference type="InterPro" id="IPR006091">
    <property type="entry name" value="Acyl-CoA_Oxase/DH_mid-dom"/>
</dbReference>
<comment type="caution">
    <text evidence="10">The sequence shown here is derived from an EMBL/GenBank/DDBJ whole genome shotgun (WGS) entry which is preliminary data.</text>
</comment>
<dbReference type="PROSITE" id="PS00073">
    <property type="entry name" value="ACYL_COA_DH_2"/>
    <property type="match status" value="1"/>
</dbReference>
<dbReference type="InterPro" id="IPR006089">
    <property type="entry name" value="Acyl-CoA_DH_CS"/>
</dbReference>